<dbReference type="InterPro" id="IPR043519">
    <property type="entry name" value="NT_sf"/>
</dbReference>
<dbReference type="Proteomes" id="UP000215155">
    <property type="component" value="Unassembled WGS sequence"/>
</dbReference>
<comment type="caution">
    <text evidence="1">The sequence shown here is derived from an EMBL/GenBank/DDBJ whole genome shotgun (WGS) entry which is preliminary data.</text>
</comment>
<dbReference type="PANTHER" id="PTHR34817:SF2">
    <property type="entry name" value="NUCLEOTIDYLTRANSFERASE"/>
    <property type="match status" value="1"/>
</dbReference>
<accession>A0AA91TK46</accession>
<evidence type="ECO:0000313" key="2">
    <source>
        <dbReference type="Proteomes" id="UP000215155"/>
    </source>
</evidence>
<reference evidence="1 2" key="1">
    <citation type="submission" date="2017-07" db="EMBL/GenBank/DDBJ databases">
        <title>Draft genome sequence of Prevotella copri isolated from the gut of healthy adult Indian.</title>
        <authorList>
            <person name="Das B."/>
            <person name="Bag S."/>
            <person name="Ghosh T.S."/>
        </authorList>
    </citation>
    <scope>NUCLEOTIDE SEQUENCE [LARGE SCALE GENOMIC DNA]</scope>
    <source>
        <strain evidence="1 2">Indica</strain>
    </source>
</reference>
<dbReference type="EMBL" id="NMPZ01000008">
    <property type="protein sequence ID" value="OXL44366.1"/>
    <property type="molecule type" value="Genomic_DNA"/>
</dbReference>
<sequence length="282" mass="33885">MMEQNNNQAEQYASQERISKHLREIEEQHHIKILYAVESGSRAWGFLSPDSDWDVCFIYVHEPEWYFHIEEQKDTIEQMFPDETDMSSWDLKEALRLFKSSNPSLIEWLHSPIIYQTDETFINEIRQMENQYFNKEKAMFHYNHIYKKHNDRYIKDYGLPLKRFLYYLRGILVCKWLSDKGTIPPVRFTELVEATVEDTDMKAKIAHLLELKKRSNEHNLEPVDEQLFAWAQEWAEFYNQKVEQLHPEKKTSHDDKLNKLMYDTVNRITTEISNATSVLLLK</sequence>
<evidence type="ECO:0000313" key="1">
    <source>
        <dbReference type="EMBL" id="OXL44366.1"/>
    </source>
</evidence>
<dbReference type="AlphaFoldDB" id="A0AA91TK46"/>
<dbReference type="InterPro" id="IPR018775">
    <property type="entry name" value="RlaP"/>
</dbReference>
<dbReference type="PANTHER" id="PTHR34817">
    <property type="entry name" value="NUCLEOTIDYLTRANSFERASE"/>
    <property type="match status" value="1"/>
</dbReference>
<dbReference type="CDD" id="cd05403">
    <property type="entry name" value="NT_KNTase_like"/>
    <property type="match status" value="1"/>
</dbReference>
<name>A0AA91TK46_9BACT</name>
<proteinExistence type="predicted"/>
<dbReference type="SUPFAM" id="SSF81301">
    <property type="entry name" value="Nucleotidyltransferase"/>
    <property type="match status" value="1"/>
</dbReference>
<dbReference type="Pfam" id="PF10127">
    <property type="entry name" value="RlaP"/>
    <property type="match status" value="1"/>
</dbReference>
<organism evidence="1 2">
    <name type="scientific">Segatella copri</name>
    <dbReference type="NCBI Taxonomy" id="165179"/>
    <lineage>
        <taxon>Bacteria</taxon>
        <taxon>Pseudomonadati</taxon>
        <taxon>Bacteroidota</taxon>
        <taxon>Bacteroidia</taxon>
        <taxon>Bacteroidales</taxon>
        <taxon>Prevotellaceae</taxon>
        <taxon>Segatella</taxon>
    </lineage>
</organism>
<dbReference type="RefSeq" id="WP_089543729.1">
    <property type="nucleotide sequence ID" value="NZ_NMPZ01000008.1"/>
</dbReference>
<protein>
    <submittedName>
        <fullName evidence="1">Nucleotidyltransferase</fullName>
    </submittedName>
</protein>
<gene>
    <name evidence="1" type="ORF">CFT61_06960</name>
</gene>